<reference evidence="2" key="1">
    <citation type="journal article" date="2022" name="Mol. Ecol. Resour.">
        <title>The genomes of chicory, endive, great burdock and yacon provide insights into Asteraceae palaeo-polyploidization history and plant inulin production.</title>
        <authorList>
            <person name="Fan W."/>
            <person name="Wang S."/>
            <person name="Wang H."/>
            <person name="Wang A."/>
            <person name="Jiang F."/>
            <person name="Liu H."/>
            <person name="Zhao H."/>
            <person name="Xu D."/>
            <person name="Zhang Y."/>
        </authorList>
    </citation>
    <scope>NUCLEOTIDE SEQUENCE [LARGE SCALE GENOMIC DNA]</scope>
    <source>
        <strain evidence="2">cv. Yunnan</strain>
    </source>
</reference>
<proteinExistence type="predicted"/>
<dbReference type="Proteomes" id="UP001056120">
    <property type="component" value="Linkage Group LG15"/>
</dbReference>
<reference evidence="1 2" key="2">
    <citation type="journal article" date="2022" name="Mol. Ecol. Resour.">
        <title>The genomes of chicory, endive, great burdock and yacon provide insights into Asteraceae paleo-polyploidization history and plant inulin production.</title>
        <authorList>
            <person name="Fan W."/>
            <person name="Wang S."/>
            <person name="Wang H."/>
            <person name="Wang A."/>
            <person name="Jiang F."/>
            <person name="Liu H."/>
            <person name="Zhao H."/>
            <person name="Xu D."/>
            <person name="Zhang Y."/>
        </authorList>
    </citation>
    <scope>NUCLEOTIDE SEQUENCE [LARGE SCALE GENOMIC DNA]</scope>
    <source>
        <strain evidence="2">cv. Yunnan</strain>
        <tissue evidence="1">Leaves</tissue>
    </source>
</reference>
<name>A0ACB9G338_9ASTR</name>
<comment type="caution">
    <text evidence="1">The sequence shown here is derived from an EMBL/GenBank/DDBJ whole genome shotgun (WGS) entry which is preliminary data.</text>
</comment>
<organism evidence="1 2">
    <name type="scientific">Smallanthus sonchifolius</name>
    <dbReference type="NCBI Taxonomy" id="185202"/>
    <lineage>
        <taxon>Eukaryota</taxon>
        <taxon>Viridiplantae</taxon>
        <taxon>Streptophyta</taxon>
        <taxon>Embryophyta</taxon>
        <taxon>Tracheophyta</taxon>
        <taxon>Spermatophyta</taxon>
        <taxon>Magnoliopsida</taxon>
        <taxon>eudicotyledons</taxon>
        <taxon>Gunneridae</taxon>
        <taxon>Pentapetalae</taxon>
        <taxon>asterids</taxon>
        <taxon>campanulids</taxon>
        <taxon>Asterales</taxon>
        <taxon>Asteraceae</taxon>
        <taxon>Asteroideae</taxon>
        <taxon>Heliantheae alliance</taxon>
        <taxon>Millerieae</taxon>
        <taxon>Smallanthus</taxon>
    </lineage>
</organism>
<keyword evidence="2" id="KW-1185">Reference proteome</keyword>
<dbReference type="EMBL" id="CM042032">
    <property type="protein sequence ID" value="KAI3777829.1"/>
    <property type="molecule type" value="Genomic_DNA"/>
</dbReference>
<evidence type="ECO:0000313" key="1">
    <source>
        <dbReference type="EMBL" id="KAI3777829.1"/>
    </source>
</evidence>
<protein>
    <submittedName>
        <fullName evidence="1">Uncharacterized protein</fullName>
    </submittedName>
</protein>
<sequence>MPQITNLGVLFSKSAHHPNPIFKFKNKIPTKPHRYHSKLFTSNCSSDSSSLKQSGNKESSLMKIGGFNKKRAEGKDQSRPKDLKLKVRRLNPVNTLSYVQILETGMDTQDTSPSVLLFFDKQRFIFNAGELKYANGLWHSSMEIKENCSKIPFAQPLQKAPE</sequence>
<gene>
    <name evidence="1" type="ORF">L1987_47632</name>
</gene>
<accession>A0ACB9G338</accession>
<evidence type="ECO:0000313" key="2">
    <source>
        <dbReference type="Proteomes" id="UP001056120"/>
    </source>
</evidence>